<reference evidence="1" key="1">
    <citation type="journal article" date="2015" name="Genome Biol. Evol.">
        <title>Organellar Genomes of White Spruce (Picea glauca): Assembly and Annotation.</title>
        <authorList>
            <person name="Jackman S.D."/>
            <person name="Warren R.L."/>
            <person name="Gibb E.A."/>
            <person name="Vandervalk B.P."/>
            <person name="Mohamadi H."/>
            <person name="Chu J."/>
            <person name="Raymond A."/>
            <person name="Pleasance S."/>
            <person name="Coope R."/>
            <person name="Wildung M.R."/>
            <person name="Ritland C.E."/>
            <person name="Bousquet J."/>
            <person name="Jones S.J."/>
            <person name="Bohlmann J."/>
            <person name="Birol I."/>
        </authorList>
    </citation>
    <scope>NUCLEOTIDE SEQUENCE [LARGE SCALE GENOMIC DNA]</scope>
    <source>
        <tissue evidence="1">Flushing bud</tissue>
    </source>
</reference>
<proteinExistence type="predicted"/>
<keyword evidence="1" id="KW-0496">Mitochondrion</keyword>
<protein>
    <submittedName>
        <fullName evidence="1">Uncharacterized protein</fullName>
    </submittedName>
</protein>
<geneLocation type="mitochondrion" evidence="1"/>
<sequence length="58" mass="6358">MMLAFGCNLPHRTAPAPHTLVGFHSPVGRRSPHSQFLLKGKRVAQLKDLASAMSVFIM</sequence>
<accession>A0A101M4F0</accession>
<dbReference type="EMBL" id="LKAM01000001">
    <property type="protein sequence ID" value="KUM50625.1"/>
    <property type="molecule type" value="Genomic_DNA"/>
</dbReference>
<comment type="caution">
    <text evidence="1">The sequence shown here is derived from an EMBL/GenBank/DDBJ whole genome shotgun (WGS) entry which is preliminary data.</text>
</comment>
<dbReference type="AlphaFoldDB" id="A0A101M4F0"/>
<name>A0A101M4F0_PICGL</name>
<evidence type="ECO:0000313" key="1">
    <source>
        <dbReference type="EMBL" id="KUM50625.1"/>
    </source>
</evidence>
<organism evidence="1">
    <name type="scientific">Picea glauca</name>
    <name type="common">White spruce</name>
    <name type="synonym">Pinus glauca</name>
    <dbReference type="NCBI Taxonomy" id="3330"/>
    <lineage>
        <taxon>Eukaryota</taxon>
        <taxon>Viridiplantae</taxon>
        <taxon>Streptophyta</taxon>
        <taxon>Embryophyta</taxon>
        <taxon>Tracheophyta</taxon>
        <taxon>Spermatophyta</taxon>
        <taxon>Pinopsida</taxon>
        <taxon>Pinidae</taxon>
        <taxon>Conifers I</taxon>
        <taxon>Pinales</taxon>
        <taxon>Pinaceae</taxon>
        <taxon>Picea</taxon>
    </lineage>
</organism>
<gene>
    <name evidence="1" type="ORF">ABT39_MTgene469</name>
</gene>